<dbReference type="EMBL" id="JBHULG010000002">
    <property type="protein sequence ID" value="MFD2545109.1"/>
    <property type="molecule type" value="Genomic_DNA"/>
</dbReference>
<name>A0ABW5KAD0_9FLAO</name>
<dbReference type="Proteomes" id="UP001597394">
    <property type="component" value="Unassembled WGS sequence"/>
</dbReference>
<organism evidence="1 2">
    <name type="scientific">Kaistella montana</name>
    <dbReference type="NCBI Taxonomy" id="1849733"/>
    <lineage>
        <taxon>Bacteria</taxon>
        <taxon>Pseudomonadati</taxon>
        <taxon>Bacteroidota</taxon>
        <taxon>Flavobacteriia</taxon>
        <taxon>Flavobacteriales</taxon>
        <taxon>Weeksellaceae</taxon>
        <taxon>Chryseobacterium group</taxon>
        <taxon>Kaistella</taxon>
    </lineage>
</organism>
<evidence type="ECO:0000313" key="1">
    <source>
        <dbReference type="EMBL" id="MFD2545109.1"/>
    </source>
</evidence>
<keyword evidence="2" id="KW-1185">Reference proteome</keyword>
<gene>
    <name evidence="1" type="ORF">ACFSO8_06490</name>
</gene>
<reference evidence="2" key="1">
    <citation type="journal article" date="2019" name="Int. J. Syst. Evol. Microbiol.">
        <title>The Global Catalogue of Microorganisms (GCM) 10K type strain sequencing project: providing services to taxonomists for standard genome sequencing and annotation.</title>
        <authorList>
            <consortium name="The Broad Institute Genomics Platform"/>
            <consortium name="The Broad Institute Genome Sequencing Center for Infectious Disease"/>
            <person name="Wu L."/>
            <person name="Ma J."/>
        </authorList>
    </citation>
    <scope>NUCLEOTIDE SEQUENCE [LARGE SCALE GENOMIC DNA]</scope>
    <source>
        <strain evidence="2">KCTC 52204</strain>
    </source>
</reference>
<sequence>MKDDFEITKHETSAAIGDYYENFTLKISENDKKALFSEFKLKASDTLKNRNFIYSENEFGFTKERKNVPPGDRELIFIPKTKEKILEYQLIDE</sequence>
<evidence type="ECO:0000313" key="2">
    <source>
        <dbReference type="Proteomes" id="UP001597394"/>
    </source>
</evidence>
<proteinExistence type="predicted"/>
<accession>A0ABW5KAD0</accession>
<protein>
    <submittedName>
        <fullName evidence="1">Uncharacterized protein</fullName>
    </submittedName>
</protein>
<dbReference type="RefSeq" id="WP_255928854.1">
    <property type="nucleotide sequence ID" value="NZ_JANFQP010000002.1"/>
</dbReference>
<comment type="caution">
    <text evidence="1">The sequence shown here is derived from an EMBL/GenBank/DDBJ whole genome shotgun (WGS) entry which is preliminary data.</text>
</comment>